<evidence type="ECO:0000313" key="8">
    <source>
        <dbReference type="Proteomes" id="UP001597196"/>
    </source>
</evidence>
<protein>
    <submittedName>
        <fullName evidence="7">MFS transporter</fullName>
    </submittedName>
</protein>
<evidence type="ECO:0000256" key="3">
    <source>
        <dbReference type="ARBA" id="ARBA00022692"/>
    </source>
</evidence>
<evidence type="ECO:0000256" key="2">
    <source>
        <dbReference type="ARBA" id="ARBA00022475"/>
    </source>
</evidence>
<keyword evidence="4 6" id="KW-1133">Transmembrane helix</keyword>
<dbReference type="PANTHER" id="PTHR23513:SF11">
    <property type="entry name" value="STAPHYLOFERRIN A TRANSPORTER"/>
    <property type="match status" value="1"/>
</dbReference>
<feature type="transmembrane region" description="Helical" evidence="6">
    <location>
        <begin position="305"/>
        <end position="328"/>
    </location>
</feature>
<evidence type="ECO:0000256" key="4">
    <source>
        <dbReference type="ARBA" id="ARBA00022989"/>
    </source>
</evidence>
<reference evidence="8" key="1">
    <citation type="journal article" date="2019" name="Int. J. Syst. Evol. Microbiol.">
        <title>The Global Catalogue of Microorganisms (GCM) 10K type strain sequencing project: providing services to taxonomists for standard genome sequencing and annotation.</title>
        <authorList>
            <consortium name="The Broad Institute Genomics Platform"/>
            <consortium name="The Broad Institute Genome Sequencing Center for Infectious Disease"/>
            <person name="Wu L."/>
            <person name="Ma J."/>
        </authorList>
    </citation>
    <scope>NUCLEOTIDE SEQUENCE [LARGE SCALE GENOMIC DNA]</scope>
    <source>
        <strain evidence="8">CCM 8980</strain>
    </source>
</reference>
<gene>
    <name evidence="7" type="ORF">ACFQ4P_08605</name>
</gene>
<proteinExistence type="predicted"/>
<evidence type="ECO:0000313" key="7">
    <source>
        <dbReference type="EMBL" id="MFD1430306.1"/>
    </source>
</evidence>
<dbReference type="RefSeq" id="WP_203626621.1">
    <property type="nucleotide sequence ID" value="NZ_BOLQ01000006.1"/>
</dbReference>
<feature type="transmembrane region" description="Helical" evidence="6">
    <location>
        <begin position="137"/>
        <end position="159"/>
    </location>
</feature>
<sequence length="398" mass="42962">MQKKQMSLQLIFSPFISQLGSAIYLLGLNWLIVHATGDTKLIGLITGLGGIFFVVGDLVAATLVDHHDRKMVMVGADAISAAACLIGAWLIDPAHPQTWLLILITAVLDLLLSISYPAAKAITPDIIAPTALQRFNAIANSVFSLASIVAPLVGGLLLANQALDFKGFLIINALSFIVAGLLSWSIRAPRFQPANEKSNMLRDTITGLRFVLGEAHLRLMMIALGAFNFCAAGFLLTAPFIADTIFQGRATAYSEFLMMSAIGGMIGGSLLALQRRAVSAVQVYGEQVLYGVLLILLGLWLQHPFWLICALINGFVNGRMFASLATLMQAATPRDMLGRVFGLIFLVYDGVQPLGNFFFGAFIHNWGAHTYLVLGALLVIGFTLLITLTRRLSEVAEK</sequence>
<feature type="transmembrane region" description="Helical" evidence="6">
    <location>
        <begin position="41"/>
        <end position="64"/>
    </location>
</feature>
<organism evidence="7 8">
    <name type="scientific">Lacticaseibacillus mingshuiensis</name>
    <dbReference type="NCBI Taxonomy" id="2799574"/>
    <lineage>
        <taxon>Bacteria</taxon>
        <taxon>Bacillati</taxon>
        <taxon>Bacillota</taxon>
        <taxon>Bacilli</taxon>
        <taxon>Lactobacillales</taxon>
        <taxon>Lactobacillaceae</taxon>
        <taxon>Lacticaseibacillus</taxon>
    </lineage>
</organism>
<dbReference type="Pfam" id="PF07690">
    <property type="entry name" value="MFS_1"/>
    <property type="match status" value="1"/>
</dbReference>
<name>A0ABW4CL50_9LACO</name>
<feature type="transmembrane region" description="Helical" evidence="6">
    <location>
        <begin position="97"/>
        <end position="116"/>
    </location>
</feature>
<dbReference type="CDD" id="cd06173">
    <property type="entry name" value="MFS_MefA_like"/>
    <property type="match status" value="1"/>
</dbReference>
<keyword evidence="5 6" id="KW-0472">Membrane</keyword>
<feature type="transmembrane region" description="Helical" evidence="6">
    <location>
        <begin position="340"/>
        <end position="363"/>
    </location>
</feature>
<dbReference type="PANTHER" id="PTHR23513">
    <property type="entry name" value="INTEGRAL MEMBRANE EFFLUX PROTEIN-RELATED"/>
    <property type="match status" value="1"/>
</dbReference>
<feature type="transmembrane region" description="Helical" evidence="6">
    <location>
        <begin position="219"/>
        <end position="241"/>
    </location>
</feature>
<dbReference type="InterPro" id="IPR036259">
    <property type="entry name" value="MFS_trans_sf"/>
</dbReference>
<feature type="transmembrane region" description="Helical" evidence="6">
    <location>
        <begin position="369"/>
        <end position="388"/>
    </location>
</feature>
<comment type="caution">
    <text evidence="7">The sequence shown here is derived from an EMBL/GenBank/DDBJ whole genome shotgun (WGS) entry which is preliminary data.</text>
</comment>
<evidence type="ECO:0000256" key="1">
    <source>
        <dbReference type="ARBA" id="ARBA00004651"/>
    </source>
</evidence>
<keyword evidence="8" id="KW-1185">Reference proteome</keyword>
<feature type="transmembrane region" description="Helical" evidence="6">
    <location>
        <begin position="165"/>
        <end position="184"/>
    </location>
</feature>
<feature type="transmembrane region" description="Helical" evidence="6">
    <location>
        <begin position="280"/>
        <end position="299"/>
    </location>
</feature>
<dbReference type="InterPro" id="IPR011701">
    <property type="entry name" value="MFS"/>
</dbReference>
<dbReference type="SUPFAM" id="SSF103473">
    <property type="entry name" value="MFS general substrate transporter"/>
    <property type="match status" value="1"/>
</dbReference>
<keyword evidence="2" id="KW-1003">Cell membrane</keyword>
<comment type="subcellular location">
    <subcellularLocation>
        <location evidence="1">Cell membrane</location>
        <topology evidence="1">Multi-pass membrane protein</topology>
    </subcellularLocation>
</comment>
<dbReference type="EMBL" id="JBHTOC010000011">
    <property type="protein sequence ID" value="MFD1430306.1"/>
    <property type="molecule type" value="Genomic_DNA"/>
</dbReference>
<accession>A0ABW4CL50</accession>
<dbReference type="Proteomes" id="UP001597196">
    <property type="component" value="Unassembled WGS sequence"/>
</dbReference>
<keyword evidence="3 6" id="KW-0812">Transmembrane</keyword>
<evidence type="ECO:0000256" key="6">
    <source>
        <dbReference type="SAM" id="Phobius"/>
    </source>
</evidence>
<feature type="transmembrane region" description="Helical" evidence="6">
    <location>
        <begin position="253"/>
        <end position="273"/>
    </location>
</feature>
<evidence type="ECO:0000256" key="5">
    <source>
        <dbReference type="ARBA" id="ARBA00023136"/>
    </source>
</evidence>
<dbReference type="Gene3D" id="1.20.1250.20">
    <property type="entry name" value="MFS general substrate transporter like domains"/>
    <property type="match status" value="1"/>
</dbReference>
<feature type="transmembrane region" description="Helical" evidence="6">
    <location>
        <begin position="12"/>
        <end position="35"/>
    </location>
</feature>